<keyword evidence="2" id="KW-1185">Reference proteome</keyword>
<accession>A0A7G1HQL2</accession>
<dbReference type="KEGG" id="copr:Cop2CBH44_03620"/>
<organism evidence="1 2">
    <name type="scientific">Coprobacter secundus subsp. similis</name>
    <dbReference type="NCBI Taxonomy" id="2751153"/>
    <lineage>
        <taxon>Bacteria</taxon>
        <taxon>Pseudomonadati</taxon>
        <taxon>Bacteroidota</taxon>
        <taxon>Bacteroidia</taxon>
        <taxon>Bacteroidales</taxon>
        <taxon>Barnesiellaceae</taxon>
        <taxon>Coprobacter</taxon>
    </lineage>
</organism>
<protein>
    <submittedName>
        <fullName evidence="1">Uncharacterized protein</fullName>
    </submittedName>
</protein>
<dbReference type="Proteomes" id="UP000594042">
    <property type="component" value="Chromosome"/>
</dbReference>
<name>A0A7G1HQL2_9BACT</name>
<reference evidence="2" key="1">
    <citation type="submission" date="2020-07" db="EMBL/GenBank/DDBJ databases">
        <title>Complete genome sequencing of Coprobacter sp. strain 2CBH44.</title>
        <authorList>
            <person name="Sakamoto M."/>
            <person name="Murakami T."/>
            <person name="Mori H."/>
        </authorList>
    </citation>
    <scope>NUCLEOTIDE SEQUENCE [LARGE SCALE GENOMIC DNA]</scope>
    <source>
        <strain evidence="2">2CBH44</strain>
    </source>
</reference>
<sequence>MKRTCTILLFFLFCLCEASFGYGVVTTRKLMLENKVRQLDEQINTTKDEASKKSLVIQRDALRKELDKIIAAEEKETAKSTSDFSELDDFMAPIKMSASLKEKYNADKVSYQTKDDYSWYEITVGEKMGACGSDGKEIIAPKYSMVTGEVAGNWLCFECTDPTYTKKCIYRADGKVILPCDEYEYVSISDPYIIIEKKSPETKTKTCSVRDTDGKTIISPGKYDFIGYHKKGNYFSVQKFVNHVAKCGVCDISGKEIIPCLFYWAGYSSKYKRIMVAEDSENVMTYQEYLTSREGNGLASSSRSSSAKPLKNTLKNDEQIVKNYINQGNSSAALGYLKEVLKSNYPSDADTQFGYATLIQDIIVGLGKEGLGAVASMNLAASMSNTFNTNEANTLQVQLLALAASKGHEGAKLMLQLKSAMAGNGNINYNNNNVPINNSNNSGSSVTQSRCSLCGGKGWIAGSKTPTYGNMGTYWCDECRREVPQSHSHDRCPSCGGKGYTTGIR</sequence>
<evidence type="ECO:0000313" key="1">
    <source>
        <dbReference type="EMBL" id="BCI62009.1"/>
    </source>
</evidence>
<proteinExistence type="predicted"/>
<evidence type="ECO:0000313" key="2">
    <source>
        <dbReference type="Proteomes" id="UP000594042"/>
    </source>
</evidence>
<gene>
    <name evidence="1" type="ORF">Cop2CBH44_03620</name>
</gene>
<dbReference type="RefSeq" id="WP_200755437.1">
    <property type="nucleotide sequence ID" value="NZ_AP023322.1"/>
</dbReference>
<dbReference type="AlphaFoldDB" id="A0A7G1HQL2"/>
<dbReference type="EMBL" id="AP023322">
    <property type="protein sequence ID" value="BCI62009.1"/>
    <property type="molecule type" value="Genomic_DNA"/>
</dbReference>